<sequence>MDEPASKQAMKLTLSALLSVCVIFGCTNEAEQIEADTQTESKMPDIKLAADTFKRILKHYGDDVDPSKIPEAHRTVLAVFHSYGILGNGGFQFLFEGDLTGDPHFQLTREAYKTIGADDSIAAFDKAYSVFPNSTPRRT</sequence>
<accession>L7CG82</accession>
<evidence type="ECO:0000313" key="2">
    <source>
        <dbReference type="EMBL" id="ELP32071.1"/>
    </source>
</evidence>
<reference evidence="2 3" key="1">
    <citation type="journal article" date="2013" name="Mar. Genomics">
        <title>Expression of sulfatases in Rhodopirellula baltica and the diversity of sulfatases in the genus Rhodopirellula.</title>
        <authorList>
            <person name="Wegner C.E."/>
            <person name="Richter-Heitmann T."/>
            <person name="Klindworth A."/>
            <person name="Klockow C."/>
            <person name="Richter M."/>
            <person name="Achstetter T."/>
            <person name="Glockner F.O."/>
            <person name="Harder J."/>
        </authorList>
    </citation>
    <scope>NUCLEOTIDE SEQUENCE [LARGE SCALE GENOMIC DNA]</scope>
    <source>
        <strain evidence="2 3">SWK14</strain>
    </source>
</reference>
<dbReference type="Pfam" id="PF14300">
    <property type="entry name" value="DMP19"/>
    <property type="match status" value="1"/>
</dbReference>
<dbReference type="Proteomes" id="UP000010959">
    <property type="component" value="Unassembled WGS sequence"/>
</dbReference>
<comment type="caution">
    <text evidence="2">The sequence shown here is derived from an EMBL/GenBank/DDBJ whole genome shotgun (WGS) entry which is preliminary data.</text>
</comment>
<gene>
    <name evidence="2" type="ORF">RBSWK_04005</name>
</gene>
<evidence type="ECO:0000259" key="1">
    <source>
        <dbReference type="Pfam" id="PF14300"/>
    </source>
</evidence>
<dbReference type="AlphaFoldDB" id="L7CG82"/>
<protein>
    <recommendedName>
        <fullName evidence="1">DNA mimic protein DMP19 C-terminal domain-containing protein</fullName>
    </recommendedName>
</protein>
<proteinExistence type="predicted"/>
<dbReference type="PROSITE" id="PS51257">
    <property type="entry name" value="PROKAR_LIPOPROTEIN"/>
    <property type="match status" value="1"/>
</dbReference>
<evidence type="ECO:0000313" key="3">
    <source>
        <dbReference type="Proteomes" id="UP000010959"/>
    </source>
</evidence>
<dbReference type="PATRIC" id="fig|993516.3.peg.4289"/>
<dbReference type="EMBL" id="AMWG01000112">
    <property type="protein sequence ID" value="ELP32071.1"/>
    <property type="molecule type" value="Genomic_DNA"/>
</dbReference>
<dbReference type="Gene3D" id="1.20.1420.60">
    <property type="match status" value="1"/>
</dbReference>
<name>L7CG82_RHOBT</name>
<dbReference type="InterPro" id="IPR025402">
    <property type="entry name" value="DMP19_C"/>
</dbReference>
<organism evidence="2 3">
    <name type="scientific">Rhodopirellula baltica SWK14</name>
    <dbReference type="NCBI Taxonomy" id="993516"/>
    <lineage>
        <taxon>Bacteria</taxon>
        <taxon>Pseudomonadati</taxon>
        <taxon>Planctomycetota</taxon>
        <taxon>Planctomycetia</taxon>
        <taxon>Pirellulales</taxon>
        <taxon>Pirellulaceae</taxon>
        <taxon>Rhodopirellula</taxon>
    </lineage>
</organism>
<feature type="domain" description="DNA mimic protein DMP19 C-terminal" evidence="1">
    <location>
        <begin position="68"/>
        <end position="138"/>
    </location>
</feature>